<reference evidence="1 2" key="1">
    <citation type="submission" date="2013-04" db="EMBL/GenBank/DDBJ databases">
        <title>The Genome Sequence of Bacteroides thetaiotaomicron dnLKV9.</title>
        <authorList>
            <consortium name="The Broad Institute Genomics Platform"/>
            <consortium name="The Broad Institute Genome Sequencing Center for Infectious Disease"/>
            <person name="Earl A."/>
            <person name="Xavier R."/>
            <person name="Kuhn K."/>
            <person name="Stappenbeck T."/>
            <person name="Walker B."/>
            <person name="Young S."/>
            <person name="Zeng Q."/>
            <person name="Gargeya S."/>
            <person name="Fitzgerald M."/>
            <person name="Haas B."/>
            <person name="Abouelleil A."/>
            <person name="Allen A.W."/>
            <person name="Alvarado L."/>
            <person name="Arachchi H.M."/>
            <person name="Berlin A.M."/>
            <person name="Chapman S.B."/>
            <person name="Gainer-Dewar J."/>
            <person name="Goldberg J."/>
            <person name="Griggs A."/>
            <person name="Gujja S."/>
            <person name="Hansen M."/>
            <person name="Howarth C."/>
            <person name="Imamovic A."/>
            <person name="Ireland A."/>
            <person name="Larimer J."/>
            <person name="McCowan C."/>
            <person name="Murphy C."/>
            <person name="Pearson M."/>
            <person name="Poon T.W."/>
            <person name="Priest M."/>
            <person name="Roberts A."/>
            <person name="Saif S."/>
            <person name="Shea T."/>
            <person name="Sisk P."/>
            <person name="Sykes S."/>
            <person name="Wortman J."/>
            <person name="Nusbaum C."/>
            <person name="Birren B."/>
        </authorList>
    </citation>
    <scope>NUCLEOTIDE SEQUENCE [LARGE SCALE GENOMIC DNA]</scope>
    <source>
        <strain evidence="2">dnLKV9</strain>
    </source>
</reference>
<dbReference type="HOGENOM" id="CLU_3247640_0_0_10"/>
<dbReference type="EMBL" id="ASSM01000018">
    <property type="protein sequence ID" value="EOR97240.1"/>
    <property type="molecule type" value="Genomic_DNA"/>
</dbReference>
<sequence>MHYFGENMHKSCFFCIKSKIYTDVRFGYADLCQNAHPFYQNA</sequence>
<gene>
    <name evidence="1" type="ORF">C799_04695</name>
</gene>
<dbReference type="AlphaFoldDB" id="R9H0G7"/>
<protein>
    <submittedName>
        <fullName evidence="1">Uncharacterized protein</fullName>
    </submittedName>
</protein>
<accession>R9H0G7</accession>
<name>R9H0G7_BACT4</name>
<evidence type="ECO:0000313" key="2">
    <source>
        <dbReference type="Proteomes" id="UP000014207"/>
    </source>
</evidence>
<comment type="caution">
    <text evidence="1">The sequence shown here is derived from an EMBL/GenBank/DDBJ whole genome shotgun (WGS) entry which is preliminary data.</text>
</comment>
<organism evidence="1 2">
    <name type="scientific">Bacteroides thetaiotaomicron dnLKV9</name>
    <dbReference type="NCBI Taxonomy" id="1235785"/>
    <lineage>
        <taxon>Bacteria</taxon>
        <taxon>Pseudomonadati</taxon>
        <taxon>Bacteroidota</taxon>
        <taxon>Bacteroidia</taxon>
        <taxon>Bacteroidales</taxon>
        <taxon>Bacteroidaceae</taxon>
        <taxon>Bacteroides</taxon>
    </lineage>
</organism>
<proteinExistence type="predicted"/>
<evidence type="ECO:0000313" key="1">
    <source>
        <dbReference type="EMBL" id="EOR97240.1"/>
    </source>
</evidence>
<dbReference type="Proteomes" id="UP000014207">
    <property type="component" value="Unassembled WGS sequence"/>
</dbReference>